<gene>
    <name evidence="1" type="ORF">LCGC14_2657580</name>
</gene>
<comment type="caution">
    <text evidence="1">The sequence shown here is derived from an EMBL/GenBank/DDBJ whole genome shotgun (WGS) entry which is preliminary data.</text>
</comment>
<dbReference type="EMBL" id="LAZR01046258">
    <property type="protein sequence ID" value="KKK96955.1"/>
    <property type="molecule type" value="Genomic_DNA"/>
</dbReference>
<accession>A0A0F9AFA3</accession>
<name>A0A0F9AFA3_9ZZZZ</name>
<evidence type="ECO:0000313" key="1">
    <source>
        <dbReference type="EMBL" id="KKK96955.1"/>
    </source>
</evidence>
<sequence length="177" mass="20210">MTQSNIQFEQIGLATEKGRYLDCPFCSIISRNTTRGIKMKTCSKCKQIKAFSDFYKNISKSVGLQNYCKACQKAYQQSPKGLKVSRRACYKYQRTKKGRQAHCKANKHFGVRNPSYIKANSAVKSAIRANRLPRPNTLNCRDCPAQANQYHHPDYSKPFEVVALCKNCHIKIHIKIA</sequence>
<dbReference type="AlphaFoldDB" id="A0A0F9AFA3"/>
<reference evidence="1" key="1">
    <citation type="journal article" date="2015" name="Nature">
        <title>Complex archaea that bridge the gap between prokaryotes and eukaryotes.</title>
        <authorList>
            <person name="Spang A."/>
            <person name="Saw J.H."/>
            <person name="Jorgensen S.L."/>
            <person name="Zaremba-Niedzwiedzka K."/>
            <person name="Martijn J."/>
            <person name="Lind A.E."/>
            <person name="van Eijk R."/>
            <person name="Schleper C."/>
            <person name="Guy L."/>
            <person name="Ettema T.J."/>
        </authorList>
    </citation>
    <scope>NUCLEOTIDE SEQUENCE</scope>
</reference>
<organism evidence="1">
    <name type="scientific">marine sediment metagenome</name>
    <dbReference type="NCBI Taxonomy" id="412755"/>
    <lineage>
        <taxon>unclassified sequences</taxon>
        <taxon>metagenomes</taxon>
        <taxon>ecological metagenomes</taxon>
    </lineage>
</organism>
<protein>
    <submittedName>
        <fullName evidence="1">Uncharacterized protein</fullName>
    </submittedName>
</protein>
<proteinExistence type="predicted"/>